<dbReference type="InterPro" id="IPR046357">
    <property type="entry name" value="PPIase_dom_sf"/>
</dbReference>
<evidence type="ECO:0000259" key="11">
    <source>
        <dbReference type="PROSITE" id="PS50198"/>
    </source>
</evidence>
<evidence type="ECO:0000256" key="4">
    <source>
        <dbReference type="ARBA" id="ARBA00018370"/>
    </source>
</evidence>
<feature type="region of interest" description="Disordered" evidence="9">
    <location>
        <begin position="290"/>
        <end position="312"/>
    </location>
</feature>
<dbReference type="Proteomes" id="UP000182373">
    <property type="component" value="Chromosome"/>
</dbReference>
<keyword evidence="8 12" id="KW-0413">Isomerase</keyword>
<feature type="chain" id="PRO_5041919145" description="Parvulin-like PPIase" evidence="10">
    <location>
        <begin position="39"/>
        <end position="312"/>
    </location>
</feature>
<keyword evidence="10" id="KW-0732">Signal</keyword>
<proteinExistence type="inferred from homology"/>
<dbReference type="AlphaFoldDB" id="A0AAC9K6G1"/>
<name>A0AAC9K6G1_9PROT</name>
<sequence>MTFYPTVSRCFSSTRSRTLLAAALLAGSAGLSVTAAQADDAASAQKAAPPPSTVVGRVNGADIHLGDLEDAARNLPEQMRQAPPQVIYPILLNQMLQREALVQAARKEGLDKKPDVAADMKRAANQTLQNDYIREHVAPLLTDEALRKKFDKELAGKPGEEEVHARHILVPTEDEAKRIIAELKAGGDFAKIAKERSKDPGAANGGDLGFFKQADMVPEFSKAAFALKDNQVSPTPVHTQFGWHVIQTLEHRRAPAQTFEQARDQLRQQVIQDGVKELVVNAMKGAKVERFNPDGSVPKPEAAPAAPAPAKH</sequence>
<evidence type="ECO:0000256" key="7">
    <source>
        <dbReference type="ARBA" id="ARBA00031484"/>
    </source>
</evidence>
<gene>
    <name evidence="12" type="ORF">GbCGDNIH9_0623</name>
</gene>
<dbReference type="InterPro" id="IPR050245">
    <property type="entry name" value="PrsA_foldase"/>
</dbReference>
<evidence type="ECO:0000256" key="10">
    <source>
        <dbReference type="SAM" id="SignalP"/>
    </source>
</evidence>
<evidence type="ECO:0000256" key="9">
    <source>
        <dbReference type="SAM" id="MobiDB-lite"/>
    </source>
</evidence>
<dbReference type="GO" id="GO:0003755">
    <property type="term" value="F:peptidyl-prolyl cis-trans isomerase activity"/>
    <property type="evidence" value="ECO:0007669"/>
    <property type="project" value="UniProtKB-KW"/>
</dbReference>
<evidence type="ECO:0000256" key="2">
    <source>
        <dbReference type="ARBA" id="ARBA00007656"/>
    </source>
</evidence>
<evidence type="ECO:0000256" key="1">
    <source>
        <dbReference type="ARBA" id="ARBA00000971"/>
    </source>
</evidence>
<organism evidence="12 13">
    <name type="scientific">Granulibacter bethesdensis</name>
    <dbReference type="NCBI Taxonomy" id="364410"/>
    <lineage>
        <taxon>Bacteria</taxon>
        <taxon>Pseudomonadati</taxon>
        <taxon>Pseudomonadota</taxon>
        <taxon>Alphaproteobacteria</taxon>
        <taxon>Acetobacterales</taxon>
        <taxon>Acetobacteraceae</taxon>
        <taxon>Granulibacter</taxon>
    </lineage>
</organism>
<comment type="catalytic activity">
    <reaction evidence="1">
        <text>[protein]-peptidylproline (omega=180) = [protein]-peptidylproline (omega=0)</text>
        <dbReference type="Rhea" id="RHEA:16237"/>
        <dbReference type="Rhea" id="RHEA-COMP:10747"/>
        <dbReference type="Rhea" id="RHEA-COMP:10748"/>
        <dbReference type="ChEBI" id="CHEBI:83833"/>
        <dbReference type="ChEBI" id="CHEBI:83834"/>
        <dbReference type="EC" id="5.2.1.8"/>
    </reaction>
</comment>
<evidence type="ECO:0000256" key="8">
    <source>
        <dbReference type="PROSITE-ProRule" id="PRU00278"/>
    </source>
</evidence>
<feature type="compositionally biased region" description="Low complexity" evidence="9">
    <location>
        <begin position="298"/>
        <end position="312"/>
    </location>
</feature>
<dbReference type="EC" id="5.2.1.8" evidence="3"/>
<evidence type="ECO:0000256" key="5">
    <source>
        <dbReference type="ARBA" id="ARBA00023110"/>
    </source>
</evidence>
<dbReference type="EMBL" id="CP018191">
    <property type="protein sequence ID" value="APH53866.1"/>
    <property type="molecule type" value="Genomic_DNA"/>
</dbReference>
<dbReference type="InterPro" id="IPR000297">
    <property type="entry name" value="PPIase_PpiC"/>
</dbReference>
<evidence type="ECO:0000256" key="3">
    <source>
        <dbReference type="ARBA" id="ARBA00013194"/>
    </source>
</evidence>
<reference evidence="13" key="1">
    <citation type="submission" date="2016-11" db="EMBL/GenBank/DDBJ databases">
        <title>Comparative genomic and phenotypic analysis of Granulibacter bethesdensis clinical isolates from patients with chronic granulomatous disease.</title>
        <authorList>
            <person name="Zarember K.A."/>
            <person name="Porcella S.F."/>
            <person name="Chu J."/>
            <person name="Ding L."/>
            <person name="Dahlstrom E."/>
            <person name="Barbian K."/>
            <person name="Martens C."/>
            <person name="Sykora L."/>
            <person name="Kramer S."/>
            <person name="Pettinato A.M."/>
            <person name="Hong H."/>
            <person name="Wald G."/>
            <person name="Berg L.J."/>
            <person name="Rogge L.S."/>
            <person name="Greenberg D.E."/>
            <person name="Falcone E.L."/>
            <person name="Neves J.F."/>
            <person name="Simoes M.J."/>
            <person name="Casal M."/>
            <person name="Rodriguez-Lopez F.C."/>
            <person name="Zelazny A."/>
            <person name="Gallin J.I."/>
            <person name="Holland S.M."/>
        </authorList>
    </citation>
    <scope>NUCLEOTIDE SEQUENCE [LARGE SCALE GENOMIC DNA]</scope>
    <source>
        <strain evidence="13">NIH9.1</strain>
    </source>
</reference>
<keyword evidence="5 8" id="KW-0697">Rotamase</keyword>
<evidence type="ECO:0000313" key="12">
    <source>
        <dbReference type="EMBL" id="APH53866.1"/>
    </source>
</evidence>
<protein>
    <recommendedName>
        <fullName evidence="4">Parvulin-like PPIase</fullName>
        <ecNumber evidence="3">5.2.1.8</ecNumber>
    </recommendedName>
    <alternativeName>
        <fullName evidence="6">Peptidyl-prolyl cis-trans isomerase plp</fullName>
    </alternativeName>
    <alternativeName>
        <fullName evidence="7">Rotamase plp</fullName>
    </alternativeName>
</protein>
<dbReference type="Gene3D" id="3.10.50.40">
    <property type="match status" value="1"/>
</dbReference>
<dbReference type="Pfam" id="PF13616">
    <property type="entry name" value="Rotamase_3"/>
    <property type="match status" value="1"/>
</dbReference>
<feature type="domain" description="PpiC" evidence="11">
    <location>
        <begin position="160"/>
        <end position="250"/>
    </location>
</feature>
<dbReference type="PROSITE" id="PS50198">
    <property type="entry name" value="PPIC_PPIASE_2"/>
    <property type="match status" value="1"/>
</dbReference>
<feature type="signal peptide" evidence="10">
    <location>
        <begin position="1"/>
        <end position="38"/>
    </location>
</feature>
<accession>A0AAC9K6G1</accession>
<dbReference type="SUPFAM" id="SSF54534">
    <property type="entry name" value="FKBP-like"/>
    <property type="match status" value="1"/>
</dbReference>
<evidence type="ECO:0000256" key="6">
    <source>
        <dbReference type="ARBA" id="ARBA00030642"/>
    </source>
</evidence>
<dbReference type="SUPFAM" id="SSF109998">
    <property type="entry name" value="Triger factor/SurA peptide-binding domain-like"/>
    <property type="match status" value="1"/>
</dbReference>
<dbReference type="RefSeq" id="WP_072572062.1">
    <property type="nucleotide sequence ID" value="NZ_CP018191.1"/>
</dbReference>
<dbReference type="PANTHER" id="PTHR47245:SF2">
    <property type="entry name" value="PEPTIDYL-PROLYL CIS-TRANS ISOMERASE HP_0175-RELATED"/>
    <property type="match status" value="1"/>
</dbReference>
<evidence type="ECO:0000313" key="13">
    <source>
        <dbReference type="Proteomes" id="UP000182373"/>
    </source>
</evidence>
<dbReference type="PANTHER" id="PTHR47245">
    <property type="entry name" value="PEPTIDYLPROLYL ISOMERASE"/>
    <property type="match status" value="1"/>
</dbReference>
<dbReference type="InterPro" id="IPR027304">
    <property type="entry name" value="Trigger_fact/SurA_dom_sf"/>
</dbReference>
<comment type="similarity">
    <text evidence="2">Belongs to the PpiC/parvulin rotamase family.</text>
</comment>